<sequence length="83" mass="8837">MLRTFVGARRIFWVTGVTRIFHTPRCVAGPADAPAHAATLPAPPRAQAMAVATVPRRTLLLSKSVLVVGSRAGAGARTRPPRR</sequence>
<evidence type="ECO:0000313" key="1">
    <source>
        <dbReference type="EMBL" id="GIH38383.1"/>
    </source>
</evidence>
<protein>
    <submittedName>
        <fullName evidence="1">Uncharacterized protein</fullName>
    </submittedName>
</protein>
<evidence type="ECO:0000313" key="2">
    <source>
        <dbReference type="Proteomes" id="UP000603904"/>
    </source>
</evidence>
<organism evidence="1 2">
    <name type="scientific">Microbispora corallina</name>
    <dbReference type="NCBI Taxonomy" id="83302"/>
    <lineage>
        <taxon>Bacteria</taxon>
        <taxon>Bacillati</taxon>
        <taxon>Actinomycetota</taxon>
        <taxon>Actinomycetes</taxon>
        <taxon>Streptosporangiales</taxon>
        <taxon>Streptosporangiaceae</taxon>
        <taxon>Microbispora</taxon>
    </lineage>
</organism>
<comment type="caution">
    <text evidence="1">The sequence shown here is derived from an EMBL/GenBank/DDBJ whole genome shotgun (WGS) entry which is preliminary data.</text>
</comment>
<reference evidence="1 2" key="1">
    <citation type="submission" date="2021-01" db="EMBL/GenBank/DDBJ databases">
        <title>Whole genome shotgun sequence of Microbispora corallina NBRC 16416.</title>
        <authorList>
            <person name="Komaki H."/>
            <person name="Tamura T."/>
        </authorList>
    </citation>
    <scope>NUCLEOTIDE SEQUENCE [LARGE SCALE GENOMIC DNA]</scope>
    <source>
        <strain evidence="1 2">NBRC 16416</strain>
    </source>
</reference>
<dbReference type="EMBL" id="BOOC01000003">
    <property type="protein sequence ID" value="GIH38383.1"/>
    <property type="molecule type" value="Genomic_DNA"/>
</dbReference>
<proteinExistence type="predicted"/>
<name>A0ABQ4FU80_9ACTN</name>
<gene>
    <name evidence="1" type="ORF">Mco01_13830</name>
</gene>
<dbReference type="Proteomes" id="UP000603904">
    <property type="component" value="Unassembled WGS sequence"/>
</dbReference>
<accession>A0ABQ4FU80</accession>
<keyword evidence="2" id="KW-1185">Reference proteome</keyword>